<dbReference type="WBParaSite" id="PSAMB.scaffold4238size15248.g23829.t1">
    <property type="protein sequence ID" value="PSAMB.scaffold4238size15248.g23829.t1"/>
    <property type="gene ID" value="PSAMB.scaffold4238size15248.g23829"/>
</dbReference>
<reference evidence="11" key="1">
    <citation type="submission" date="2022-11" db="UniProtKB">
        <authorList>
            <consortium name="WormBaseParasite"/>
        </authorList>
    </citation>
    <scope>IDENTIFICATION</scope>
</reference>
<comment type="subcellular location">
    <subcellularLocation>
        <location evidence="1">Cell membrane</location>
        <topology evidence="1">Multi-pass membrane protein</topology>
    </subcellularLocation>
</comment>
<feature type="transmembrane region" description="Helical" evidence="8">
    <location>
        <begin position="625"/>
        <end position="646"/>
    </location>
</feature>
<feature type="transmembrane region" description="Helical" evidence="8">
    <location>
        <begin position="84"/>
        <end position="102"/>
    </location>
</feature>
<dbReference type="SUPFAM" id="SSF82866">
    <property type="entry name" value="Multidrug efflux transporter AcrB transmembrane domain"/>
    <property type="match status" value="2"/>
</dbReference>
<protein>
    <submittedName>
        <fullName evidence="11">SSD domain-containing protein</fullName>
    </submittedName>
</protein>
<evidence type="ECO:0000256" key="7">
    <source>
        <dbReference type="ARBA" id="ARBA00023180"/>
    </source>
</evidence>
<evidence type="ECO:0000256" key="6">
    <source>
        <dbReference type="ARBA" id="ARBA00023136"/>
    </source>
</evidence>
<dbReference type="PANTHER" id="PTHR10796:SF124">
    <property type="entry name" value="SSD DOMAIN-CONTAINING PROTEIN"/>
    <property type="match status" value="1"/>
</dbReference>
<dbReference type="InterPro" id="IPR051697">
    <property type="entry name" value="Patched_domain-protein"/>
</dbReference>
<name>A0A914WJU4_9BILA</name>
<dbReference type="PANTHER" id="PTHR10796">
    <property type="entry name" value="PATCHED-RELATED"/>
    <property type="match status" value="1"/>
</dbReference>
<evidence type="ECO:0000256" key="3">
    <source>
        <dbReference type="ARBA" id="ARBA00022475"/>
    </source>
</evidence>
<feature type="transmembrane region" description="Helical" evidence="8">
    <location>
        <begin position="122"/>
        <end position="147"/>
    </location>
</feature>
<evidence type="ECO:0000259" key="9">
    <source>
        <dbReference type="PROSITE" id="PS50156"/>
    </source>
</evidence>
<dbReference type="InterPro" id="IPR000731">
    <property type="entry name" value="SSD"/>
</dbReference>
<dbReference type="Gene3D" id="1.20.1640.10">
    <property type="entry name" value="Multidrug efflux transporter AcrB transmembrane domain"/>
    <property type="match status" value="2"/>
</dbReference>
<feature type="transmembrane region" description="Helical" evidence="8">
    <location>
        <begin position="526"/>
        <end position="544"/>
    </location>
</feature>
<feature type="transmembrane region" description="Helical" evidence="8">
    <location>
        <begin position="550"/>
        <end position="571"/>
    </location>
</feature>
<keyword evidence="5 8" id="KW-1133">Transmembrane helix</keyword>
<keyword evidence="3" id="KW-1003">Cell membrane</keyword>
<dbReference type="GO" id="GO:0030659">
    <property type="term" value="C:cytoplasmic vesicle membrane"/>
    <property type="evidence" value="ECO:0007669"/>
    <property type="project" value="TreeGrafter"/>
</dbReference>
<feature type="transmembrane region" description="Helical" evidence="8">
    <location>
        <begin position="311"/>
        <end position="331"/>
    </location>
</feature>
<keyword evidence="7" id="KW-0325">Glycoprotein</keyword>
<accession>A0A914WJU4</accession>
<evidence type="ECO:0000256" key="4">
    <source>
        <dbReference type="ARBA" id="ARBA00022692"/>
    </source>
</evidence>
<evidence type="ECO:0000256" key="8">
    <source>
        <dbReference type="SAM" id="Phobius"/>
    </source>
</evidence>
<keyword evidence="10" id="KW-1185">Reference proteome</keyword>
<dbReference type="GO" id="GO:0005886">
    <property type="term" value="C:plasma membrane"/>
    <property type="evidence" value="ECO:0007669"/>
    <property type="project" value="UniProtKB-SubCell"/>
</dbReference>
<keyword evidence="6 8" id="KW-0472">Membrane</keyword>
<dbReference type="Pfam" id="PF02460">
    <property type="entry name" value="Patched"/>
    <property type="match status" value="1"/>
</dbReference>
<feature type="transmembrane region" description="Helical" evidence="8">
    <location>
        <begin position="658"/>
        <end position="680"/>
    </location>
</feature>
<dbReference type="FunFam" id="1.20.1640.10:FF:000013">
    <property type="entry name" value="PaTched Related family"/>
    <property type="match status" value="1"/>
</dbReference>
<dbReference type="Proteomes" id="UP000887566">
    <property type="component" value="Unplaced"/>
</dbReference>
<feature type="transmembrane region" description="Helical" evidence="8">
    <location>
        <begin position="192"/>
        <end position="212"/>
    </location>
</feature>
<evidence type="ECO:0000313" key="11">
    <source>
        <dbReference type="WBParaSite" id="PSAMB.scaffold4238size15248.g23829.t1"/>
    </source>
</evidence>
<dbReference type="AlphaFoldDB" id="A0A914WJU4"/>
<evidence type="ECO:0000313" key="10">
    <source>
        <dbReference type="Proteomes" id="UP000887566"/>
    </source>
</evidence>
<keyword evidence="4 8" id="KW-0812">Transmembrane</keyword>
<feature type="domain" description="SSD" evidence="9">
    <location>
        <begin position="82"/>
        <end position="246"/>
    </location>
</feature>
<organism evidence="10 11">
    <name type="scientific">Plectus sambesii</name>
    <dbReference type="NCBI Taxonomy" id="2011161"/>
    <lineage>
        <taxon>Eukaryota</taxon>
        <taxon>Metazoa</taxon>
        <taxon>Ecdysozoa</taxon>
        <taxon>Nematoda</taxon>
        <taxon>Chromadorea</taxon>
        <taxon>Plectida</taxon>
        <taxon>Plectina</taxon>
        <taxon>Plectoidea</taxon>
        <taxon>Plectidae</taxon>
        <taxon>Plectus</taxon>
    </lineage>
</organism>
<dbReference type="GO" id="GO:0006897">
    <property type="term" value="P:endocytosis"/>
    <property type="evidence" value="ECO:0007669"/>
    <property type="project" value="TreeGrafter"/>
</dbReference>
<evidence type="ECO:0000256" key="5">
    <source>
        <dbReference type="ARBA" id="ARBA00022989"/>
    </source>
</evidence>
<evidence type="ECO:0000256" key="1">
    <source>
        <dbReference type="ARBA" id="ARBA00004651"/>
    </source>
</evidence>
<dbReference type="PROSITE" id="PS50156">
    <property type="entry name" value="SSD"/>
    <property type="match status" value="1"/>
</dbReference>
<dbReference type="InterPro" id="IPR003392">
    <property type="entry name" value="PTHD_SSD"/>
</dbReference>
<sequence>MTLGGVETDPKTGVIKTAKAWLISYQLKQQTPLLNALSNTFETTMGQRIWRKETPTSLLNVYFFHSNTFEEELDEGNKRITPRFILTFIVVISFSILGTITLKRKGSVVVIDWVTSKPYLAWSGVMATLLAIISAVGLGLHLGILFIDMVTVMPFLIISIGIDDMFLILAAWRSTDREAPVVDRIETAMQHAGVSVTMTSATDALSFFIGAMAPLPAVTPFCLYSAYAICFTYLYTMTLFLAIVALQAKLGHFARMFTVGSRPKKPKPSFSDLTLTNIIAKIVVDEEPVDKRPWYQRFFEDEFAPILNRPLVQLLAVLVLIAYLVISILGLRQLKVGFNLKDIVLLDSPARGFLDLSSEYFSDDYSKVDIAVNNPPNMANPIEREAFMRALEAMESTLCSSGRNSTDFWFFGYKKYFDRLGFGGSWQATLEDEAEFNQNLRPFLLADDNYGHDVLFGPNKTIGGEGNITVFRLSTKITGVDSNNKIMACTAAMRGAADAFSQYNLTTYTPMWNLADQFDIMLPQTLQNVIIDLVCMFFISLLLIPHPLCAVVVVLSIMSVHVGVLGLMTWWNVNLDATSMITLAMSVGFSVDFAAHITYAYTITAEGKNGRASPDERVIGALGDLGWPLVQGASATLLGVGVLGTINSFIVRTVFKTIMLVIVLGVVHALIFLPVAMSLVHQAIRCIRKCRRKGRTVHIADIKNVNNNLPQAVKPS</sequence>
<feature type="transmembrane region" description="Helical" evidence="8">
    <location>
        <begin position="224"/>
        <end position="246"/>
    </location>
</feature>
<comment type="similarity">
    <text evidence="2">Belongs to the patched family.</text>
</comment>
<feature type="transmembrane region" description="Helical" evidence="8">
    <location>
        <begin position="154"/>
        <end position="172"/>
    </location>
</feature>
<dbReference type="GO" id="GO:0018996">
    <property type="term" value="P:molting cycle, collagen and cuticulin-based cuticle"/>
    <property type="evidence" value="ECO:0007669"/>
    <property type="project" value="TreeGrafter"/>
</dbReference>
<proteinExistence type="inferred from homology"/>
<evidence type="ECO:0000256" key="2">
    <source>
        <dbReference type="ARBA" id="ARBA00005585"/>
    </source>
</evidence>